<dbReference type="RefSeq" id="WP_071896167.1">
    <property type="nucleotide sequence ID" value="NZ_MPIN01000001.1"/>
</dbReference>
<keyword evidence="4" id="KW-1278">Translocase</keyword>
<dbReference type="PROSITE" id="PS50893">
    <property type="entry name" value="ABC_TRANSPORTER_2"/>
    <property type="match status" value="1"/>
</dbReference>
<dbReference type="Pfam" id="PF00005">
    <property type="entry name" value="ABC_tran"/>
    <property type="match status" value="1"/>
</dbReference>
<dbReference type="STRING" id="83449.BON30_02275"/>
<dbReference type="Proteomes" id="UP000182229">
    <property type="component" value="Unassembled WGS sequence"/>
</dbReference>
<dbReference type="InterPro" id="IPR003593">
    <property type="entry name" value="AAA+_ATPase"/>
</dbReference>
<proteinExistence type="predicted"/>
<dbReference type="EMBL" id="MPIN01000001">
    <property type="protein sequence ID" value="OJH42070.1"/>
    <property type="molecule type" value="Genomic_DNA"/>
</dbReference>
<dbReference type="InterPro" id="IPR003439">
    <property type="entry name" value="ABC_transporter-like_ATP-bd"/>
</dbReference>
<name>A0A1L9BIH9_9BACT</name>
<dbReference type="PANTHER" id="PTHR42794:SF1">
    <property type="entry name" value="HEMIN IMPORT ATP-BINDING PROTEIN HMUV"/>
    <property type="match status" value="1"/>
</dbReference>
<evidence type="ECO:0000256" key="1">
    <source>
        <dbReference type="ARBA" id="ARBA00022448"/>
    </source>
</evidence>
<keyword evidence="1" id="KW-0813">Transport</keyword>
<evidence type="ECO:0000256" key="3">
    <source>
        <dbReference type="ARBA" id="ARBA00022840"/>
    </source>
</evidence>
<reference evidence="7 8" key="2">
    <citation type="submission" date="2016-12" db="EMBL/GenBank/DDBJ databases">
        <title>Draft Genome Sequence of Cystobacter ferrugineus Strain Cbfe23.</title>
        <authorList>
            <person name="Akbar S."/>
            <person name="Dowd S.E."/>
            <person name="Stevens D.C."/>
        </authorList>
    </citation>
    <scope>NUCLEOTIDE SEQUENCE [LARGE SCALE GENOMIC DNA]</scope>
    <source>
        <strain evidence="7 8">Cbfe23</strain>
    </source>
</reference>
<dbReference type="InterPro" id="IPR027417">
    <property type="entry name" value="P-loop_NTPase"/>
</dbReference>
<evidence type="ECO:0000256" key="5">
    <source>
        <dbReference type="ARBA" id="ARBA00037066"/>
    </source>
</evidence>
<dbReference type="OrthoDB" id="9809450at2"/>
<evidence type="ECO:0000256" key="2">
    <source>
        <dbReference type="ARBA" id="ARBA00022741"/>
    </source>
</evidence>
<evidence type="ECO:0000259" key="6">
    <source>
        <dbReference type="PROSITE" id="PS50893"/>
    </source>
</evidence>
<reference evidence="8" key="1">
    <citation type="submission" date="2016-11" db="EMBL/GenBank/DDBJ databases">
        <authorList>
            <person name="Shukria A."/>
            <person name="Stevens D.C."/>
        </authorList>
    </citation>
    <scope>NUCLEOTIDE SEQUENCE [LARGE SCALE GENOMIC DNA]</scope>
    <source>
        <strain evidence="8">Cbfe23</strain>
    </source>
</reference>
<dbReference type="SMART" id="SM00382">
    <property type="entry name" value="AAA"/>
    <property type="match status" value="1"/>
</dbReference>
<protein>
    <submittedName>
        <fullName evidence="7">Heme ABC transporter ATP-binding protein</fullName>
    </submittedName>
</protein>
<evidence type="ECO:0000313" key="7">
    <source>
        <dbReference type="EMBL" id="OJH42070.1"/>
    </source>
</evidence>
<gene>
    <name evidence="7" type="ORF">BON30_02275</name>
</gene>
<dbReference type="SUPFAM" id="SSF52540">
    <property type="entry name" value="P-loop containing nucleoside triphosphate hydrolases"/>
    <property type="match status" value="1"/>
</dbReference>
<organism evidence="7 8">
    <name type="scientific">Cystobacter ferrugineus</name>
    <dbReference type="NCBI Taxonomy" id="83449"/>
    <lineage>
        <taxon>Bacteria</taxon>
        <taxon>Pseudomonadati</taxon>
        <taxon>Myxococcota</taxon>
        <taxon>Myxococcia</taxon>
        <taxon>Myxococcales</taxon>
        <taxon>Cystobacterineae</taxon>
        <taxon>Archangiaceae</taxon>
        <taxon>Cystobacter</taxon>
    </lineage>
</organism>
<keyword evidence="2" id="KW-0547">Nucleotide-binding</keyword>
<keyword evidence="8" id="KW-1185">Reference proteome</keyword>
<dbReference type="GO" id="GO:0016887">
    <property type="term" value="F:ATP hydrolysis activity"/>
    <property type="evidence" value="ECO:0007669"/>
    <property type="project" value="InterPro"/>
</dbReference>
<evidence type="ECO:0000313" key="8">
    <source>
        <dbReference type="Proteomes" id="UP000182229"/>
    </source>
</evidence>
<dbReference type="GO" id="GO:0005524">
    <property type="term" value="F:ATP binding"/>
    <property type="evidence" value="ECO:0007669"/>
    <property type="project" value="UniProtKB-KW"/>
</dbReference>
<dbReference type="Gene3D" id="3.40.50.300">
    <property type="entry name" value="P-loop containing nucleotide triphosphate hydrolases"/>
    <property type="match status" value="1"/>
</dbReference>
<dbReference type="FunFam" id="3.40.50.300:FF:000134">
    <property type="entry name" value="Iron-enterobactin ABC transporter ATP-binding protein"/>
    <property type="match status" value="1"/>
</dbReference>
<evidence type="ECO:0000256" key="4">
    <source>
        <dbReference type="ARBA" id="ARBA00022967"/>
    </source>
</evidence>
<sequence length="275" mass="30216">MTAALEVHQLHCQIGATPLLTGIDLALEPGEFLAIIGRNGAGKSTLLNHLTGEMMGQQGEVRVFGAPLASQPREELARRRAVVPQTTTLPFASEVLEVVMLGRIPHLRHRPESREDVRIARDCLARVGLGGYEGRDYLTLSGGEQQRVHLARALAQLHGSPGQRLILLDEPTSALDVAYQHRTLQLVKELTREGVAALLILHDLNLVSQYADKVLVLAERRVLAFGTPHEVMTTEVLTRAFGYPMTALPHPWLECPLIISGEQRAHTPRAHVPRA</sequence>
<dbReference type="CDD" id="cd03214">
    <property type="entry name" value="ABC_Iron-Siderophores_B12_Hemin"/>
    <property type="match status" value="1"/>
</dbReference>
<dbReference type="PANTHER" id="PTHR42794">
    <property type="entry name" value="HEMIN IMPORT ATP-BINDING PROTEIN HMUV"/>
    <property type="match status" value="1"/>
</dbReference>
<keyword evidence="3 7" id="KW-0067">ATP-binding</keyword>
<feature type="domain" description="ABC transporter" evidence="6">
    <location>
        <begin position="5"/>
        <end position="244"/>
    </location>
</feature>
<dbReference type="NCBIfam" id="NF010068">
    <property type="entry name" value="PRK13548.1"/>
    <property type="match status" value="1"/>
</dbReference>
<comment type="caution">
    <text evidence="7">The sequence shown here is derived from an EMBL/GenBank/DDBJ whole genome shotgun (WGS) entry which is preliminary data.</text>
</comment>
<accession>A0A1L9BIH9</accession>
<dbReference type="AlphaFoldDB" id="A0A1L9BIH9"/>
<comment type="function">
    <text evidence="5">Part of the ABC transporter complex HmuTUV involved in hemin import. Responsible for energy coupling to the transport system.</text>
</comment>